<protein>
    <submittedName>
        <fullName evidence="2">Uncharacterized protein</fullName>
    </submittedName>
</protein>
<evidence type="ECO:0000313" key="2">
    <source>
        <dbReference type="EMBL" id="PVU87930.1"/>
    </source>
</evidence>
<proteinExistence type="predicted"/>
<feature type="compositionally biased region" description="Polar residues" evidence="1">
    <location>
        <begin position="605"/>
        <end position="618"/>
    </location>
</feature>
<evidence type="ECO:0000313" key="3">
    <source>
        <dbReference type="Proteomes" id="UP000245383"/>
    </source>
</evidence>
<dbReference type="Proteomes" id="UP000245383">
    <property type="component" value="Unassembled WGS sequence"/>
</dbReference>
<dbReference type="OrthoDB" id="5657575at2759"/>
<accession>A0A2T9Y6G4</accession>
<dbReference type="EMBL" id="MBFR01000430">
    <property type="protein sequence ID" value="PVU87930.1"/>
    <property type="molecule type" value="Genomic_DNA"/>
</dbReference>
<comment type="caution">
    <text evidence="2">The sequence shown here is derived from an EMBL/GenBank/DDBJ whole genome shotgun (WGS) entry which is preliminary data.</text>
</comment>
<evidence type="ECO:0000256" key="1">
    <source>
        <dbReference type="SAM" id="MobiDB-lite"/>
    </source>
</evidence>
<reference evidence="2 3" key="1">
    <citation type="journal article" date="2018" name="MBio">
        <title>Comparative Genomics Reveals the Core Gene Toolbox for the Fungus-Insect Symbiosis.</title>
        <authorList>
            <person name="Wang Y."/>
            <person name="Stata M."/>
            <person name="Wang W."/>
            <person name="Stajich J.E."/>
            <person name="White M.M."/>
            <person name="Moncalvo J.M."/>
        </authorList>
    </citation>
    <scope>NUCLEOTIDE SEQUENCE [LARGE SCALE GENOMIC DNA]</scope>
    <source>
        <strain evidence="2 3">SWE-8-4</strain>
    </source>
</reference>
<name>A0A2T9Y6G4_9FUNG</name>
<gene>
    <name evidence="2" type="ORF">BB561_006124</name>
</gene>
<sequence length="2434" mass="277263">MDNCSKDIDTIKAAIELLQKEAEYNNQPLIAIKCQNLISFLNKKVSNFASNDKSAHRSQDISPQTTQTTSEYNITDTISDKITTTQKTSTVEAEKHIVQHLENDLTEKQTVQKTKPAEAQKQTAQHLENNLDGSCSSTPQQDFDNDSIDPCCYYSELSSLFLYCLLPTHSSVISAAALIIFAQLLDYPSIAAAFKMVPKKDTSDELSTKDNIMSMQNSDLIYNSTDSILGSIPDNVDTNFILNKPLLNCALNQENNLKDISNVIVTIKALSSLHNLNYSNYSSTWLDLIIEATCSLFSGSKTDDRLQNQITNTMSAILSKVQHKNSTQTSKIDSFLLINNTTLLIIMQTLGNMYLFSKNLKVKNKSKYMIILLVKIYSKYLVSKTKDNNLYANQTQDASTMLILLVCWNYTPLSELKIEYVNETLKSINSDLTLINSFIIAKNTFKICTEFYIPKHAKLESFTFPMQLLDIFLKEYYANFLESTNKQSVPLLNSKNSSIIPSPEINSSSDINSKASITSYNNEENHNKISNKSPRVNLFENILKFVPSIIIAYGATSYTEIFTSALELLETCCKFNNISRVALYNIIEQSYISKITAKISPLYSDNSSSFKNSQTPNNIKPKYTFSPRSNVLSLISSYSTKSDNSSLKPSPEGISDYDLKLKQCQTFAIEHIKQLLSAPNVLENMITPLEDPPKILLVNIIEALCLQIKNGVGFFAKSELKNQTNFENASKNLPIVENDNFSKNTSLPYEMNQSYQMHKNEHSISSEYSDYQRSITLMALETINSIADTLSNNRKSYNSEYFKLYSKNQHNVCFDNVSSIYLSPPNDYNTNEFTNSSIRDQNNTTLDTLSIKASTNNLICNDVGKNCITNTCVKTGLDDPDKALSKIDTKLPFIDSLVCFFSFIDCQTSTDKFEKHLCLISKLYSAKTLESFYFYYNYGYNFFKLSSFLQCIKHDDFNSAQSILERYFVSQSEFLTIFNNKDALNLIKQTKLHFYCLIDTSTLQKITLKCYKVCELNRNCFKSIWIPILASISQLFESLQNLYNEEIYPSFSAKNTYQIIISKLKELNHENQADKMNKNENFLYFNEVDSFNNKAKYTENPEHCISKTATNLSLKVLCTCINISIKQNVQIGVEALLTALVSLIGLAKSTKDESWKNRRAAVELLQIYTEFYNILGTAECIVVLKGLSSFYFKHYNAISDELANNKNLQIELLHKKLATNTYSKNRASETDSMMQPSSFSSSSFSIKSLSQFNESPNSSNRLNYTNNSTLNGDANNQSAFNTGLYNQNNSEFIKKQCNDQNNNSAIQQQLQPQLKTHSINQLNNFLCSIENKIFEFSQNNYPFNLDILYGLCNVSIAETKKYLSQNINYTQDCFPILKFYSQNFFSDYAHVENVFYSLFNNHSETCSLEYSNINNSNIDFNPQNYSQKSHISAQTDSDAAFDSDSIICLLSEDQYQTANTIIPGSSVFEVVSETLVQLITQASNIMERSNPLVKKIHEFGQDISNDSIIKTLLNPLLRASIYCVNLHVQYIILYLVKKITDILYRTIDFSNNIILEIISTILKECIKIGISQADQLYSHNDTVSFYISDYNTNNVNSKNNSFLAADKNFENQFNTRINNSSKIRNLAYCSSSIAKLLTRNIFLCLKILENIKNYECITENTIKNYIECVGLATSAIVYTQPIPNISKLFCDSNTKQNNFSGLQNYQIAKSKNVLNHKGCTVSENNSWSINNELIICGDSKLFNNNFIFSLVKTIISLWEYSANHLIENEKNICTKVDSASSSFVALPLEPLLLEIFKVTSFAIEPLFFDGKLSSYLFGRQSAPSDSNKTFITGCWNYCYNPSTIESAMHLNIWPIYNILKQMVFDVWYTNIQKIKPENKYQWIINCNNEFFEIIQKLVLLPDTLENIECLILPWVDILFYWSDYIEINLGDILEQDNDTIINVFKSFINLILAYMHSLNKKMYTTGIEIFSKLFRDLVEYSDMENSSSNIPCELWAHLTGAFESVIYSKCLWGLKSMDSVNLSLEIMQLKMIELSYENEKYQKSSIINHKSIFIDSLKNLKPLLKRQQFLIDMQSRSNYLIDMIKFVREIAEQGYITRLYKLNSSGVYLALKWHKIIIVTQGFARAISTLVASKSIVLEKSFLVENISKAIHSPLAYSRYANVEFSVLLENICTFSFIESLFALHNDIFIGSNVDQSAQARLNNVAIKTESYSNWVQETLIKYILLIFSSYINAINVNKNRECNIIEVTNNINNKNSLPTDINLYSEDTVSYNTDLDSNSNNTNYSKIISTSEQITLINAENFKNFIETFEKSKDYLMLPVSSLSRLVIKALTNLIELLDGLEQNNEKNTANSDSNSFEHTNNENINFSKPLSKKKSKKRSQKLVEKQKNKGNSFILSNHTNLLLIITDIISITEFQTIKALGAEFIKKSAKAQ</sequence>
<feature type="compositionally biased region" description="Polar residues" evidence="1">
    <location>
        <begin position="2346"/>
        <end position="2368"/>
    </location>
</feature>
<feature type="region of interest" description="Disordered" evidence="1">
    <location>
        <begin position="605"/>
        <end position="624"/>
    </location>
</feature>
<keyword evidence="3" id="KW-1185">Reference proteome</keyword>
<organism evidence="2 3">
    <name type="scientific">Smittium simulii</name>
    <dbReference type="NCBI Taxonomy" id="133385"/>
    <lineage>
        <taxon>Eukaryota</taxon>
        <taxon>Fungi</taxon>
        <taxon>Fungi incertae sedis</taxon>
        <taxon>Zoopagomycota</taxon>
        <taxon>Kickxellomycotina</taxon>
        <taxon>Harpellomycetes</taxon>
        <taxon>Harpellales</taxon>
        <taxon>Legeriomycetaceae</taxon>
        <taxon>Smittium</taxon>
    </lineage>
</organism>
<feature type="region of interest" description="Disordered" evidence="1">
    <location>
        <begin position="2346"/>
        <end position="2387"/>
    </location>
</feature>
<feature type="compositionally biased region" description="Basic residues" evidence="1">
    <location>
        <begin position="2372"/>
        <end position="2382"/>
    </location>
</feature>